<dbReference type="EMBL" id="MU158006">
    <property type="protein sequence ID" value="KAF9521654.1"/>
    <property type="molecule type" value="Genomic_DNA"/>
</dbReference>
<reference evidence="1" key="1">
    <citation type="submission" date="2020-11" db="EMBL/GenBank/DDBJ databases">
        <authorList>
            <consortium name="DOE Joint Genome Institute"/>
            <person name="Ahrendt S."/>
            <person name="Riley R."/>
            <person name="Andreopoulos W."/>
            <person name="Labutti K."/>
            <person name="Pangilinan J."/>
            <person name="Ruiz-Duenas F.J."/>
            <person name="Barrasa J.M."/>
            <person name="Sanchez-Garcia M."/>
            <person name="Camarero S."/>
            <person name="Miyauchi S."/>
            <person name="Serrano A."/>
            <person name="Linde D."/>
            <person name="Babiker R."/>
            <person name="Drula E."/>
            <person name="Ayuso-Fernandez I."/>
            <person name="Pacheco R."/>
            <person name="Padilla G."/>
            <person name="Ferreira P."/>
            <person name="Barriuso J."/>
            <person name="Kellner H."/>
            <person name="Castanera R."/>
            <person name="Alfaro M."/>
            <person name="Ramirez L."/>
            <person name="Pisabarro A.G."/>
            <person name="Kuo A."/>
            <person name="Tritt A."/>
            <person name="Lipzen A."/>
            <person name="He G."/>
            <person name="Yan M."/>
            <person name="Ng V."/>
            <person name="Cullen D."/>
            <person name="Martin F."/>
            <person name="Rosso M.-N."/>
            <person name="Henrissat B."/>
            <person name="Hibbett D."/>
            <person name="Martinez A.T."/>
            <person name="Grigoriev I.V."/>
        </authorList>
    </citation>
    <scope>NUCLEOTIDE SEQUENCE</scope>
    <source>
        <strain evidence="1">CBS 506.95</strain>
    </source>
</reference>
<keyword evidence="2" id="KW-1185">Reference proteome</keyword>
<protein>
    <submittedName>
        <fullName evidence="1">Uncharacterized protein</fullName>
    </submittedName>
</protein>
<gene>
    <name evidence="1" type="ORF">CPB83DRAFT_900443</name>
</gene>
<accession>A0A9P6E354</accession>
<dbReference type="Proteomes" id="UP000807306">
    <property type="component" value="Unassembled WGS sequence"/>
</dbReference>
<sequence>MALPWLSPLDLGLPIGQPNPVVNLFDPPSLNVTTETNECTHTICIFGSQVLRAISKFYGDEHIAPTATQTARFNGLKIPVAEYKNLSAGEIDDVKAFYGQFEVENLAQIVEKQTRDIQALLGKPSTR</sequence>
<evidence type="ECO:0000313" key="1">
    <source>
        <dbReference type="EMBL" id="KAF9521654.1"/>
    </source>
</evidence>
<proteinExistence type="predicted"/>
<dbReference type="AlphaFoldDB" id="A0A9P6E354"/>
<comment type="caution">
    <text evidence="1">The sequence shown here is derived from an EMBL/GenBank/DDBJ whole genome shotgun (WGS) entry which is preliminary data.</text>
</comment>
<evidence type="ECO:0000313" key="2">
    <source>
        <dbReference type="Proteomes" id="UP000807306"/>
    </source>
</evidence>
<organism evidence="1 2">
    <name type="scientific">Crepidotus variabilis</name>
    <dbReference type="NCBI Taxonomy" id="179855"/>
    <lineage>
        <taxon>Eukaryota</taxon>
        <taxon>Fungi</taxon>
        <taxon>Dikarya</taxon>
        <taxon>Basidiomycota</taxon>
        <taxon>Agaricomycotina</taxon>
        <taxon>Agaricomycetes</taxon>
        <taxon>Agaricomycetidae</taxon>
        <taxon>Agaricales</taxon>
        <taxon>Agaricineae</taxon>
        <taxon>Crepidotaceae</taxon>
        <taxon>Crepidotus</taxon>
    </lineage>
</organism>
<name>A0A9P6E354_9AGAR</name>